<evidence type="ECO:0000256" key="1">
    <source>
        <dbReference type="ARBA" id="ARBA00006750"/>
    </source>
</evidence>
<accession>A0A836CIU9</accession>
<protein>
    <submittedName>
        <fullName evidence="6">5'-AMP-activated protein kinase subunit gamma-1</fullName>
    </submittedName>
</protein>
<keyword evidence="6" id="KW-0808">Transferase</keyword>
<evidence type="ECO:0000259" key="5">
    <source>
        <dbReference type="PROSITE" id="PS51371"/>
    </source>
</evidence>
<evidence type="ECO:0000313" key="7">
    <source>
        <dbReference type="Proteomes" id="UP000664859"/>
    </source>
</evidence>
<dbReference type="PANTHER" id="PTHR13780:SF35">
    <property type="entry name" value="LD22662P"/>
    <property type="match status" value="1"/>
</dbReference>
<dbReference type="InterPro" id="IPR050511">
    <property type="entry name" value="AMPK_gamma/SDS23_families"/>
</dbReference>
<dbReference type="OrthoDB" id="449052at2759"/>
<dbReference type="GO" id="GO:0016301">
    <property type="term" value="F:kinase activity"/>
    <property type="evidence" value="ECO:0007669"/>
    <property type="project" value="UniProtKB-KW"/>
</dbReference>
<comment type="caution">
    <text evidence="6">The sequence shown here is derived from an EMBL/GenBank/DDBJ whole genome shotgun (WGS) entry which is preliminary data.</text>
</comment>
<keyword evidence="6" id="KW-0418">Kinase</keyword>
<keyword evidence="7" id="KW-1185">Reference proteome</keyword>
<dbReference type="InterPro" id="IPR000644">
    <property type="entry name" value="CBS_dom"/>
</dbReference>
<evidence type="ECO:0000313" key="6">
    <source>
        <dbReference type="EMBL" id="KAG5186878.1"/>
    </source>
</evidence>
<dbReference type="Gene3D" id="3.10.580.10">
    <property type="entry name" value="CBS-domain"/>
    <property type="match status" value="2"/>
</dbReference>
<proteinExistence type="inferred from homology"/>
<evidence type="ECO:0000256" key="2">
    <source>
        <dbReference type="ARBA" id="ARBA00022737"/>
    </source>
</evidence>
<dbReference type="PROSITE" id="PS51371">
    <property type="entry name" value="CBS"/>
    <property type="match status" value="2"/>
</dbReference>
<comment type="similarity">
    <text evidence="1">Belongs to the 5'-AMP-activated protein kinase gamma subunit family.</text>
</comment>
<keyword evidence="2" id="KW-0677">Repeat</keyword>
<gene>
    <name evidence="6" type="ORF">JKP88DRAFT_198123</name>
</gene>
<dbReference type="PANTHER" id="PTHR13780">
    <property type="entry name" value="AMP-ACTIVATED PROTEIN KINASE, GAMMA REGULATORY SUBUNIT"/>
    <property type="match status" value="1"/>
</dbReference>
<dbReference type="AlphaFoldDB" id="A0A836CIU9"/>
<name>A0A836CIU9_9STRA</name>
<reference evidence="6" key="1">
    <citation type="submission" date="2021-02" db="EMBL/GenBank/DDBJ databases">
        <title>First Annotated Genome of the Yellow-green Alga Tribonema minus.</title>
        <authorList>
            <person name="Mahan K.M."/>
        </authorList>
    </citation>
    <scope>NUCLEOTIDE SEQUENCE</scope>
    <source>
        <strain evidence="6">UTEX B ZZ1240</strain>
    </source>
</reference>
<evidence type="ECO:0000256" key="4">
    <source>
        <dbReference type="PROSITE-ProRule" id="PRU00703"/>
    </source>
</evidence>
<dbReference type="SMART" id="SM00116">
    <property type="entry name" value="CBS"/>
    <property type="match status" value="3"/>
</dbReference>
<organism evidence="6 7">
    <name type="scientific">Tribonema minus</name>
    <dbReference type="NCBI Taxonomy" id="303371"/>
    <lineage>
        <taxon>Eukaryota</taxon>
        <taxon>Sar</taxon>
        <taxon>Stramenopiles</taxon>
        <taxon>Ochrophyta</taxon>
        <taxon>PX clade</taxon>
        <taxon>Xanthophyceae</taxon>
        <taxon>Tribonematales</taxon>
        <taxon>Tribonemataceae</taxon>
        <taxon>Tribonema</taxon>
    </lineage>
</organism>
<sequence length="307" mass="33946">MLQGGGGLLNESEVVRKAGKDRINEFLRSHACYDLLKQSGKVGPLLAGSAPLWDSTQRKFVGLMTVTDFIDILRHYSHRGVPVDQLAAKSIAEVLSEPEGQRLRQQEFAHVDAEAPLSHAANLFQNRRIKFLPVTVPGDSSVLALISHVEILEFLVNTFREQRRLFDDPIGELPIGVFDNVVTVQQHARLSEVLDLLELHRIGAVPIVDAAGRVVNIYSRSDITFLATAADPDSVLRNLDAKLCDILAQPGNEVLRDSLVTCAPSDTLQSIFEKFAEVKFKRIVCVDADHRCKGLISVSDLLAYFLD</sequence>
<dbReference type="Pfam" id="PF00571">
    <property type="entry name" value="CBS"/>
    <property type="match status" value="3"/>
</dbReference>
<keyword evidence="3 4" id="KW-0129">CBS domain</keyword>
<dbReference type="SUPFAM" id="SSF54631">
    <property type="entry name" value="CBS-domain pair"/>
    <property type="match status" value="2"/>
</dbReference>
<dbReference type="EMBL" id="JAFCMP010000101">
    <property type="protein sequence ID" value="KAG5186878.1"/>
    <property type="molecule type" value="Genomic_DNA"/>
</dbReference>
<dbReference type="InterPro" id="IPR046342">
    <property type="entry name" value="CBS_dom_sf"/>
</dbReference>
<feature type="domain" description="CBS" evidence="5">
    <location>
        <begin position="254"/>
        <end position="307"/>
    </location>
</feature>
<feature type="domain" description="CBS" evidence="5">
    <location>
        <begin position="177"/>
        <end position="235"/>
    </location>
</feature>
<dbReference type="Proteomes" id="UP000664859">
    <property type="component" value="Unassembled WGS sequence"/>
</dbReference>
<evidence type="ECO:0000256" key="3">
    <source>
        <dbReference type="ARBA" id="ARBA00023122"/>
    </source>
</evidence>